<evidence type="ECO:0000256" key="6">
    <source>
        <dbReference type="ARBA" id="ARBA00023136"/>
    </source>
</evidence>
<dbReference type="Proteomes" id="UP000654913">
    <property type="component" value="Chromosome 7"/>
</dbReference>
<feature type="transmembrane region" description="Helical" evidence="7">
    <location>
        <begin position="323"/>
        <end position="345"/>
    </location>
</feature>
<evidence type="ECO:0000259" key="8">
    <source>
        <dbReference type="PROSITE" id="PS50850"/>
    </source>
</evidence>
<dbReference type="GO" id="GO:0016020">
    <property type="term" value="C:membrane"/>
    <property type="evidence" value="ECO:0007669"/>
    <property type="project" value="UniProtKB-SubCell"/>
</dbReference>
<dbReference type="PROSITE" id="PS00216">
    <property type="entry name" value="SUGAR_TRANSPORT_1"/>
    <property type="match status" value="1"/>
</dbReference>
<feature type="transmembrane region" description="Helical" evidence="7">
    <location>
        <begin position="196"/>
        <end position="215"/>
    </location>
</feature>
<dbReference type="Gene3D" id="1.20.1250.20">
    <property type="entry name" value="MFS general substrate transporter like domains"/>
    <property type="match status" value="1"/>
</dbReference>
<dbReference type="GeneID" id="64978468"/>
<evidence type="ECO:0000256" key="1">
    <source>
        <dbReference type="ARBA" id="ARBA00004141"/>
    </source>
</evidence>
<organism evidence="9 10">
    <name type="scientific">Aspergillus puulaauensis</name>
    <dbReference type="NCBI Taxonomy" id="1220207"/>
    <lineage>
        <taxon>Eukaryota</taxon>
        <taxon>Fungi</taxon>
        <taxon>Dikarya</taxon>
        <taxon>Ascomycota</taxon>
        <taxon>Pezizomycotina</taxon>
        <taxon>Eurotiomycetes</taxon>
        <taxon>Eurotiomycetidae</taxon>
        <taxon>Eurotiales</taxon>
        <taxon>Aspergillaceae</taxon>
        <taxon>Aspergillus</taxon>
    </lineage>
</organism>
<accession>A0A7R7XVF4</accession>
<dbReference type="InterPro" id="IPR020846">
    <property type="entry name" value="MFS_dom"/>
</dbReference>
<comment type="similarity">
    <text evidence="2">Belongs to the major facilitator superfamily. Sugar transporter (TC 2.A.1.1) family.</text>
</comment>
<feature type="transmembrane region" description="Helical" evidence="7">
    <location>
        <begin position="163"/>
        <end position="184"/>
    </location>
</feature>
<dbReference type="PROSITE" id="PS50850">
    <property type="entry name" value="MFS"/>
    <property type="match status" value="1"/>
</dbReference>
<dbReference type="InterPro" id="IPR005829">
    <property type="entry name" value="Sugar_transporter_CS"/>
</dbReference>
<dbReference type="InterPro" id="IPR050360">
    <property type="entry name" value="MFS_Sugar_Transporters"/>
</dbReference>
<comment type="subcellular location">
    <subcellularLocation>
        <location evidence="1">Membrane</location>
        <topology evidence="1">Multi-pass membrane protein</topology>
    </subcellularLocation>
</comment>
<dbReference type="OrthoDB" id="6133115at2759"/>
<feature type="transmembrane region" description="Helical" evidence="7">
    <location>
        <begin position="449"/>
        <end position="470"/>
    </location>
</feature>
<dbReference type="KEGG" id="apuu:APUU_70041A"/>
<feature type="transmembrane region" description="Helical" evidence="7">
    <location>
        <begin position="106"/>
        <end position="123"/>
    </location>
</feature>
<name>A0A7R7XVF4_9EURO</name>
<feature type="transmembrane region" description="Helical" evidence="7">
    <location>
        <begin position="285"/>
        <end position="303"/>
    </location>
</feature>
<dbReference type="SUPFAM" id="SSF103473">
    <property type="entry name" value="MFS general substrate transporter"/>
    <property type="match status" value="1"/>
</dbReference>
<dbReference type="PANTHER" id="PTHR48022">
    <property type="entry name" value="PLASTIDIC GLUCOSE TRANSPORTER 4"/>
    <property type="match status" value="1"/>
</dbReference>
<keyword evidence="4 7" id="KW-0812">Transmembrane</keyword>
<evidence type="ECO:0000256" key="7">
    <source>
        <dbReference type="SAM" id="Phobius"/>
    </source>
</evidence>
<reference evidence="9" key="1">
    <citation type="submission" date="2021-01" db="EMBL/GenBank/DDBJ databases">
        <authorList>
            <consortium name="Aspergillus puulaauensis MK2 genome sequencing consortium"/>
            <person name="Kazuki M."/>
            <person name="Futagami T."/>
        </authorList>
    </citation>
    <scope>NUCLEOTIDE SEQUENCE</scope>
    <source>
        <strain evidence="9">MK2</strain>
    </source>
</reference>
<dbReference type="Pfam" id="PF00083">
    <property type="entry name" value="Sugar_tr"/>
    <property type="match status" value="1"/>
</dbReference>
<keyword evidence="3" id="KW-0813">Transport</keyword>
<feature type="transmembrane region" description="Helical" evidence="7">
    <location>
        <begin position="73"/>
        <end position="94"/>
    </location>
</feature>
<dbReference type="EMBL" id="AP024449">
    <property type="protein sequence ID" value="BCS28471.1"/>
    <property type="molecule type" value="Genomic_DNA"/>
</dbReference>
<evidence type="ECO:0000256" key="2">
    <source>
        <dbReference type="ARBA" id="ARBA00010992"/>
    </source>
</evidence>
<reference evidence="9" key="2">
    <citation type="submission" date="2021-02" db="EMBL/GenBank/DDBJ databases">
        <title>Aspergillus puulaauensis MK2 genome sequence.</title>
        <authorList>
            <person name="Futagami T."/>
            <person name="Mori K."/>
            <person name="Kadooka C."/>
            <person name="Tanaka T."/>
        </authorList>
    </citation>
    <scope>NUCLEOTIDE SEQUENCE</scope>
    <source>
        <strain evidence="9">MK2</strain>
    </source>
</reference>
<keyword evidence="5 7" id="KW-1133">Transmembrane helix</keyword>
<keyword evidence="6 7" id="KW-0472">Membrane</keyword>
<feature type="transmembrane region" description="Helical" evidence="7">
    <location>
        <begin position="352"/>
        <end position="370"/>
    </location>
</feature>
<evidence type="ECO:0000313" key="9">
    <source>
        <dbReference type="EMBL" id="BCS28471.1"/>
    </source>
</evidence>
<keyword evidence="10" id="KW-1185">Reference proteome</keyword>
<evidence type="ECO:0000256" key="5">
    <source>
        <dbReference type="ARBA" id="ARBA00022989"/>
    </source>
</evidence>
<dbReference type="InterPro" id="IPR005828">
    <property type="entry name" value="MFS_sugar_transport-like"/>
</dbReference>
<feature type="transmembrane region" description="Helical" evidence="7">
    <location>
        <begin position="129"/>
        <end position="151"/>
    </location>
</feature>
<protein>
    <recommendedName>
        <fullName evidence="8">Major facilitator superfamily (MFS) profile domain-containing protein</fullName>
    </recommendedName>
</protein>
<dbReference type="AlphaFoldDB" id="A0A7R7XVF4"/>
<sequence length="510" mass="56561">MAPKDSSVDTNAVITSPEAPPRGWWEYAYLAKLNMGIVCLTFLSSTNGYDSLLLNGLQALPRWLEFMENPSSVWLGFVNALYWVGAATTTLAAATVANRYGRKRGIFLGYICLIIGTVMQTASPNSTCFIIARLFTGASMGWMNNATPVLITEVAYPSHRGIASALYMTSYYIGSIVAAWVTFATRSWGSSWAWRFPNILQFLMPTLALPGLLLVPESPRWMVSVGRIPEARRALVDHHAGGDEAAPWVDGELRGIQQAIAVEFEEEKDSTYAELIRTPGNRHRLFITVTLGFYNQWAGNGPLSYYLSLVLQAVGVTKTGDQLLISACLQIWNLFFALGAALSVDRMGRRKLFLLSAGVMLVSYIVMTGLNDSFESSGSSPTGIAMVPFIFVYFAGYDIALTPLLTAYPCEIWPFRLRSRGLMVAWMSCIVAVIFNTFVNPIAMDAIGWKYYIVYVCLLISWFGITFFWYPETRGLSLEDVALRFDGVGALTQGTELDERVVKPWTESKE</sequence>
<dbReference type="GO" id="GO:0005351">
    <property type="term" value="F:carbohydrate:proton symporter activity"/>
    <property type="evidence" value="ECO:0007669"/>
    <property type="project" value="TreeGrafter"/>
</dbReference>
<evidence type="ECO:0000256" key="3">
    <source>
        <dbReference type="ARBA" id="ARBA00022448"/>
    </source>
</evidence>
<feature type="domain" description="Major facilitator superfamily (MFS) profile" evidence="8">
    <location>
        <begin position="36"/>
        <end position="474"/>
    </location>
</feature>
<dbReference type="InterPro" id="IPR036259">
    <property type="entry name" value="MFS_trans_sf"/>
</dbReference>
<evidence type="ECO:0000256" key="4">
    <source>
        <dbReference type="ARBA" id="ARBA00022692"/>
    </source>
</evidence>
<gene>
    <name evidence="9" type="ORF">APUU_70041A</name>
</gene>
<evidence type="ECO:0000313" key="10">
    <source>
        <dbReference type="Proteomes" id="UP000654913"/>
    </source>
</evidence>
<dbReference type="RefSeq" id="XP_041560657.1">
    <property type="nucleotide sequence ID" value="XM_041694870.1"/>
</dbReference>
<dbReference type="PANTHER" id="PTHR48022:SF3">
    <property type="entry name" value="HEXOSE TRANSPORTER PROTEIN (AFU_ORTHOLOGUE AFUA_8G04480)-RELATED"/>
    <property type="match status" value="1"/>
</dbReference>
<proteinExistence type="inferred from homology"/>
<feature type="transmembrane region" description="Helical" evidence="7">
    <location>
        <begin position="390"/>
        <end position="410"/>
    </location>
</feature>
<dbReference type="FunFam" id="1.20.1250.20:FF:000134">
    <property type="entry name" value="MFS sugar transporter protein"/>
    <property type="match status" value="1"/>
</dbReference>
<feature type="transmembrane region" description="Helical" evidence="7">
    <location>
        <begin position="422"/>
        <end position="443"/>
    </location>
</feature>
<dbReference type="PROSITE" id="PS00217">
    <property type="entry name" value="SUGAR_TRANSPORT_2"/>
    <property type="match status" value="1"/>
</dbReference>